<evidence type="ECO:0000256" key="3">
    <source>
        <dbReference type="PIRSR" id="PIRSR602081-1"/>
    </source>
</evidence>
<feature type="region of interest" description="Disordered" evidence="6">
    <location>
        <begin position="167"/>
        <end position="195"/>
    </location>
</feature>
<dbReference type="PANTHER" id="PTHR11455">
    <property type="entry name" value="CRYPTOCHROME"/>
    <property type="match status" value="1"/>
</dbReference>
<dbReference type="SUPFAM" id="SSF52425">
    <property type="entry name" value="Cryptochrome/photolyase, N-terminal domain"/>
    <property type="match status" value="1"/>
</dbReference>
<dbReference type="SUPFAM" id="SSF48173">
    <property type="entry name" value="Cryptochrome/photolyase FAD-binding domain"/>
    <property type="match status" value="1"/>
</dbReference>
<dbReference type="PROSITE" id="PS51645">
    <property type="entry name" value="PHR_CRY_ALPHA_BETA"/>
    <property type="match status" value="1"/>
</dbReference>
<evidence type="ECO:0000259" key="7">
    <source>
        <dbReference type="PROSITE" id="PS51645"/>
    </source>
</evidence>
<feature type="binding site" evidence="3">
    <location>
        <begin position="372"/>
        <end position="374"/>
    </location>
    <ligand>
        <name>FAD</name>
        <dbReference type="ChEBI" id="CHEBI:57692"/>
    </ligand>
</feature>
<dbReference type="InterPro" id="IPR014729">
    <property type="entry name" value="Rossmann-like_a/b/a_fold"/>
</dbReference>
<keyword evidence="8" id="KW-0456">Lyase</keyword>
<sequence>MTDEAVRIVWLRDDLRLADHPALSAAAAAGPVVVLYVNEEGPSIRPLGGAARWWAANSLDALDASLSEHGVRVLYRRGDPRELLPPLAAELGAVEVHVSRRTGAPRRDIDVPVRSALAGAGVGFVEHEGSLIEPLGEIRTGAGEPYSVFTPYWRRLSAQLEVAPPRSPLPRPARIVAPSGQPDGDDRETWGWRPSRPDWSTGLAERWTPGERAAHETLEAFVAEGLESYEQDRDELPVGGSELSPRLRWGELSPAQVWHAARASSAPSSAFLRQLGWREFSYHLVEAFPQMPTAPWRAEYAGFPWDWESDEAVEAWQSGETGVDLVDAAMTELWTSGFMHNRARMVTASYLTKNLLVHWRRGEEWFWDTLVDADAAVNAVSWQWVAGSGPDAAPYFRVLNPMRQQERFDPSRRYLHRWLGDRADELSAVDADMLRAQRRNALEAYEQMRRTRDERTD</sequence>
<dbReference type="Pfam" id="PF03441">
    <property type="entry name" value="FAD_binding_7"/>
    <property type="match status" value="1"/>
</dbReference>
<dbReference type="AlphaFoldDB" id="A0A1R4IXH4"/>
<dbReference type="GO" id="GO:0071949">
    <property type="term" value="F:FAD binding"/>
    <property type="evidence" value="ECO:0007669"/>
    <property type="project" value="TreeGrafter"/>
</dbReference>
<dbReference type="InterPro" id="IPR005101">
    <property type="entry name" value="Cryptochr/Photolyase_FAD-bd"/>
</dbReference>
<keyword evidence="1 3" id="KW-0285">Flavoprotein</keyword>
<dbReference type="Gene3D" id="1.25.40.80">
    <property type="match status" value="1"/>
</dbReference>
<keyword evidence="2 3" id="KW-0274">FAD</keyword>
<feature type="site" description="Electron transfer via tryptophanyl radical" evidence="4">
    <location>
        <position position="359"/>
    </location>
</feature>
<feature type="site" description="Electron transfer via tryptophanyl radical" evidence="4">
    <location>
        <position position="382"/>
    </location>
</feature>
<gene>
    <name evidence="8" type="ORF">FM119_04110</name>
</gene>
<dbReference type="PRINTS" id="PR00147">
    <property type="entry name" value="DNAPHOTLYASE"/>
</dbReference>
<evidence type="ECO:0000256" key="1">
    <source>
        <dbReference type="ARBA" id="ARBA00022630"/>
    </source>
</evidence>
<dbReference type="InterPro" id="IPR036134">
    <property type="entry name" value="Crypto/Photolyase_FAD-like_sf"/>
</dbReference>
<proteinExistence type="inferred from homology"/>
<dbReference type="InterPro" id="IPR002081">
    <property type="entry name" value="Cryptochrome/DNA_photolyase_1"/>
</dbReference>
<evidence type="ECO:0000313" key="8">
    <source>
        <dbReference type="EMBL" id="SJN24265.1"/>
    </source>
</evidence>
<dbReference type="Gene3D" id="3.40.50.620">
    <property type="entry name" value="HUPs"/>
    <property type="match status" value="1"/>
</dbReference>
<evidence type="ECO:0000256" key="2">
    <source>
        <dbReference type="ARBA" id="ARBA00022827"/>
    </source>
</evidence>
<feature type="domain" description="Photolyase/cryptochrome alpha/beta" evidence="7">
    <location>
        <begin position="5"/>
        <end position="132"/>
    </location>
</feature>
<dbReference type="EMBL" id="FUKR01000022">
    <property type="protein sequence ID" value="SJN24265.1"/>
    <property type="molecule type" value="Genomic_DNA"/>
</dbReference>
<feature type="site" description="Electron transfer via tryptophanyl radical" evidence="4">
    <location>
        <position position="305"/>
    </location>
</feature>
<dbReference type="InterPro" id="IPR036155">
    <property type="entry name" value="Crypto/Photolyase_N_sf"/>
</dbReference>
<dbReference type="RefSeq" id="WP_087136403.1">
    <property type="nucleotide sequence ID" value="NZ_FUKR01000022.1"/>
</dbReference>
<dbReference type="InterPro" id="IPR006050">
    <property type="entry name" value="DNA_photolyase_N"/>
</dbReference>
<organism evidence="8 9">
    <name type="scientific">Mycetocola reblochoni REB411</name>
    <dbReference type="NCBI Taxonomy" id="1255698"/>
    <lineage>
        <taxon>Bacteria</taxon>
        <taxon>Bacillati</taxon>
        <taxon>Actinomycetota</taxon>
        <taxon>Actinomycetes</taxon>
        <taxon>Micrococcales</taxon>
        <taxon>Microbacteriaceae</taxon>
        <taxon>Mycetocola</taxon>
    </lineage>
</organism>
<feature type="binding site" evidence="3">
    <location>
        <position position="271"/>
    </location>
    <ligand>
        <name>FAD</name>
        <dbReference type="ChEBI" id="CHEBI:57692"/>
    </ligand>
</feature>
<evidence type="ECO:0000313" key="9">
    <source>
        <dbReference type="Proteomes" id="UP000196778"/>
    </source>
</evidence>
<dbReference type="GO" id="GO:0003677">
    <property type="term" value="F:DNA binding"/>
    <property type="evidence" value="ECO:0007669"/>
    <property type="project" value="TreeGrafter"/>
</dbReference>
<keyword evidence="9" id="KW-1185">Reference proteome</keyword>
<dbReference type="OrthoDB" id="9772484at2"/>
<accession>A0A1R4IXH4</accession>
<comment type="similarity">
    <text evidence="5">Belongs to the DNA photolyase family.</text>
</comment>
<dbReference type="Gene3D" id="1.10.579.10">
    <property type="entry name" value="DNA Cyclobutane Dipyrimidine Photolyase, subunit A, domain 3"/>
    <property type="match status" value="1"/>
</dbReference>
<evidence type="ECO:0000256" key="5">
    <source>
        <dbReference type="RuleBase" id="RU004182"/>
    </source>
</evidence>
<dbReference type="GO" id="GO:0009416">
    <property type="term" value="P:response to light stimulus"/>
    <property type="evidence" value="ECO:0007669"/>
    <property type="project" value="TreeGrafter"/>
</dbReference>
<dbReference type="EC" id="4.1.99.3" evidence="8"/>
<comment type="cofactor">
    <cofactor evidence="3">
        <name>FAD</name>
        <dbReference type="ChEBI" id="CHEBI:57692"/>
    </cofactor>
    <text evidence="3">Binds 1 FAD per subunit.</text>
</comment>
<dbReference type="Pfam" id="PF00875">
    <property type="entry name" value="DNA_photolyase"/>
    <property type="match status" value="1"/>
</dbReference>
<keyword evidence="5" id="KW-0157">Chromophore</keyword>
<name>A0A1R4IXH4_9MICO</name>
<feature type="binding site" evidence="3">
    <location>
        <position position="229"/>
    </location>
    <ligand>
        <name>FAD</name>
        <dbReference type="ChEBI" id="CHEBI:57692"/>
    </ligand>
</feature>
<dbReference type="Proteomes" id="UP000196778">
    <property type="component" value="Unassembled WGS sequence"/>
</dbReference>
<reference evidence="9" key="1">
    <citation type="submission" date="2017-02" db="EMBL/GenBank/DDBJ databases">
        <authorList>
            <person name="Dridi B."/>
        </authorList>
    </citation>
    <scope>NUCLEOTIDE SEQUENCE [LARGE SCALE GENOMIC DNA]</scope>
    <source>
        <strain evidence="9">EB411</strain>
    </source>
</reference>
<dbReference type="GO" id="GO:0003904">
    <property type="term" value="F:deoxyribodipyrimidine photo-lyase activity"/>
    <property type="evidence" value="ECO:0007669"/>
    <property type="project" value="UniProtKB-EC"/>
</dbReference>
<protein>
    <submittedName>
        <fullName evidence="8">Deoxyribodipyrimidine photolyase</fullName>
        <ecNumber evidence="8">4.1.99.3</ecNumber>
    </submittedName>
</protein>
<evidence type="ECO:0000256" key="6">
    <source>
        <dbReference type="SAM" id="MobiDB-lite"/>
    </source>
</evidence>
<dbReference type="PANTHER" id="PTHR11455:SF9">
    <property type="entry name" value="CRYPTOCHROME CIRCADIAN CLOCK 5 ISOFORM X1"/>
    <property type="match status" value="1"/>
</dbReference>
<evidence type="ECO:0000256" key="4">
    <source>
        <dbReference type="PIRSR" id="PIRSR602081-2"/>
    </source>
</evidence>